<dbReference type="Proteomes" id="UP000823775">
    <property type="component" value="Unassembled WGS sequence"/>
</dbReference>
<reference evidence="2 3" key="1">
    <citation type="journal article" date="2021" name="BMC Genomics">
        <title>Datura genome reveals duplications of psychoactive alkaloid biosynthetic genes and high mutation rate following tissue culture.</title>
        <authorList>
            <person name="Rajewski A."/>
            <person name="Carter-House D."/>
            <person name="Stajich J."/>
            <person name="Litt A."/>
        </authorList>
    </citation>
    <scope>NUCLEOTIDE SEQUENCE [LARGE SCALE GENOMIC DNA]</scope>
    <source>
        <strain evidence="2">AR-01</strain>
    </source>
</reference>
<keyword evidence="1" id="KW-0732">Signal</keyword>
<accession>A0ABS8SIC6</accession>
<gene>
    <name evidence="2" type="ORF">HAX54_038729</name>
</gene>
<keyword evidence="3" id="KW-1185">Reference proteome</keyword>
<feature type="chain" id="PRO_5045445132" evidence="1">
    <location>
        <begin position="36"/>
        <end position="68"/>
    </location>
</feature>
<dbReference type="EMBL" id="JACEIK010000530">
    <property type="protein sequence ID" value="MCD7458617.1"/>
    <property type="molecule type" value="Genomic_DNA"/>
</dbReference>
<sequence>IEMRHKLQPRQRQRVFRVQECSLLLWLLIRGVVRSRSKTDQPDTSDHEWPPHVVVSYHERYGDSLSLD</sequence>
<proteinExistence type="predicted"/>
<feature type="non-terminal residue" evidence="2">
    <location>
        <position position="68"/>
    </location>
</feature>
<feature type="signal peptide" evidence="1">
    <location>
        <begin position="1"/>
        <end position="35"/>
    </location>
</feature>
<name>A0ABS8SIC6_DATST</name>
<evidence type="ECO:0000256" key="1">
    <source>
        <dbReference type="SAM" id="SignalP"/>
    </source>
</evidence>
<evidence type="ECO:0000313" key="2">
    <source>
        <dbReference type="EMBL" id="MCD7458617.1"/>
    </source>
</evidence>
<feature type="non-terminal residue" evidence="2">
    <location>
        <position position="1"/>
    </location>
</feature>
<comment type="caution">
    <text evidence="2">The sequence shown here is derived from an EMBL/GenBank/DDBJ whole genome shotgun (WGS) entry which is preliminary data.</text>
</comment>
<protein>
    <submittedName>
        <fullName evidence="2">Uncharacterized protein</fullName>
    </submittedName>
</protein>
<evidence type="ECO:0000313" key="3">
    <source>
        <dbReference type="Proteomes" id="UP000823775"/>
    </source>
</evidence>
<organism evidence="2 3">
    <name type="scientific">Datura stramonium</name>
    <name type="common">Jimsonweed</name>
    <name type="synonym">Common thornapple</name>
    <dbReference type="NCBI Taxonomy" id="4076"/>
    <lineage>
        <taxon>Eukaryota</taxon>
        <taxon>Viridiplantae</taxon>
        <taxon>Streptophyta</taxon>
        <taxon>Embryophyta</taxon>
        <taxon>Tracheophyta</taxon>
        <taxon>Spermatophyta</taxon>
        <taxon>Magnoliopsida</taxon>
        <taxon>eudicotyledons</taxon>
        <taxon>Gunneridae</taxon>
        <taxon>Pentapetalae</taxon>
        <taxon>asterids</taxon>
        <taxon>lamiids</taxon>
        <taxon>Solanales</taxon>
        <taxon>Solanaceae</taxon>
        <taxon>Solanoideae</taxon>
        <taxon>Datureae</taxon>
        <taxon>Datura</taxon>
    </lineage>
</organism>